<sequence>MTFASAPPPRSPQGPRAPRPPARRRPHPLAVTAVVVGLLVVALLTLSQVWTEFLWFGQLGFTRVLVTEWVTRGVLFLLAAVVMAGAVAVNLSVGYRSRPVYAPSTQEQASLDQYREAIEPLRRVVMVVGPAVLGLFAGAAASQQWQTVQLAINGGDVGTRDPQFGLDVGFYLFTLPAVRFVVSFLLAVAVIAGIAGLITQYLYGGVRVGGPQGAPRTTRAARAQLCTVGAVVLLLVAANYFLDRYSLLTKESGNGRFFGASYTDVQAVIPARGILAGAGVLVALVFVYAAFRGSWRLPLIGVGIMVVSGVALGGIYPAVVERLQVSPNQQDVEAPYIERNIAATRAAYGLDAVDTQTYSAATTAEAGQLREDAETAAQIRLLDPQVVAPSFRQLQQVRAFYDFPETLAVDKYEIDGESRDTVIAVRELNINGLNDAQRNWTNDVTVYTHGFGVVAASGNQVAANGGPSFWEGGLPTTGDMGEYEPRIYFSPEAPAYSIVGAPEGRGDWELDYPDDESGGAVNTTFPTEAVSAGPSVGNLWNKLLYALKFGATQILLSDRVTTESQIIYDRDPRERVEKVAPFLTLDGRVYPAVVDDKVVWILDGYTTSNQYPYSAQRSLDDATEDALTGTAATVQALAPEQVNYIRNSVKVTVDAYSGDVTLYAWDDTDPILRAWQRVFPSEVQPLSAISGELMSHIRYPEDLFKVQRDLLGQYHVTEADQFFSGNDFWTTPDDPSTDREVNQPPYYLTLQMPGQEQPTFSLTTSFIPSGANARNVLTGYLAADSDAGDQAGVKGERYGTLRLLELPRDSTVPGPGQVANNFNTDPDVSTTLNILAQRSTTVVRGNLLTLPVAGGLLYVQPVYVQAASGTSFPLLQRVLVAFGDEIGFASTLDEALDQVFGGDSGFEGDGTGQGEAPDTGSEVPDPGTGTDPGDGTDPGTDPGTTDPGTGTGDPGSTADARTRLADALASADAAIQAAQAALTAGDFAAYGEAQAQLDQAIQDAIAAEAELDAAARGATTDPSASTSPSPDPSASASP</sequence>
<dbReference type="STRING" id="988821.SAMN05421867_11479"/>
<organism evidence="7 8">
    <name type="scientific">Cellulomonas marina</name>
    <dbReference type="NCBI Taxonomy" id="988821"/>
    <lineage>
        <taxon>Bacteria</taxon>
        <taxon>Bacillati</taxon>
        <taxon>Actinomycetota</taxon>
        <taxon>Actinomycetes</taxon>
        <taxon>Micrococcales</taxon>
        <taxon>Cellulomonadaceae</taxon>
        <taxon>Cellulomonas</taxon>
    </lineage>
</organism>
<keyword evidence="1 5" id="KW-1003">Cell membrane</keyword>
<dbReference type="EMBL" id="FOKA01000014">
    <property type="protein sequence ID" value="SFB32156.1"/>
    <property type="molecule type" value="Genomic_DNA"/>
</dbReference>
<evidence type="ECO:0000256" key="6">
    <source>
        <dbReference type="SAM" id="MobiDB-lite"/>
    </source>
</evidence>
<keyword evidence="3 5" id="KW-1133">Transmembrane helix</keyword>
<feature type="transmembrane region" description="Helical" evidence="5">
    <location>
        <begin position="29"/>
        <end position="50"/>
    </location>
</feature>
<dbReference type="HAMAP" id="MF_01600">
    <property type="entry name" value="UPF0182"/>
    <property type="match status" value="1"/>
</dbReference>
<dbReference type="PANTHER" id="PTHR39344:SF1">
    <property type="entry name" value="UPF0182 PROTEIN SLL1060"/>
    <property type="match status" value="1"/>
</dbReference>
<feature type="transmembrane region" description="Helical" evidence="5">
    <location>
        <begin position="223"/>
        <end position="242"/>
    </location>
</feature>
<feature type="transmembrane region" description="Helical" evidence="5">
    <location>
        <begin position="70"/>
        <end position="91"/>
    </location>
</feature>
<comment type="similarity">
    <text evidence="5">Belongs to the UPF0182 family.</text>
</comment>
<evidence type="ECO:0000313" key="7">
    <source>
        <dbReference type="EMBL" id="SFB32156.1"/>
    </source>
</evidence>
<dbReference type="PANTHER" id="PTHR39344">
    <property type="entry name" value="UPF0182 PROTEIN SLL1060"/>
    <property type="match status" value="1"/>
</dbReference>
<keyword evidence="4 5" id="KW-0472">Membrane</keyword>
<evidence type="ECO:0000256" key="2">
    <source>
        <dbReference type="ARBA" id="ARBA00022692"/>
    </source>
</evidence>
<gene>
    <name evidence="7" type="ORF">SAMN05421867_11479</name>
</gene>
<dbReference type="GO" id="GO:0005886">
    <property type="term" value="C:plasma membrane"/>
    <property type="evidence" value="ECO:0007669"/>
    <property type="project" value="UniProtKB-SubCell"/>
</dbReference>
<evidence type="ECO:0000256" key="5">
    <source>
        <dbReference type="HAMAP-Rule" id="MF_01600"/>
    </source>
</evidence>
<feature type="transmembrane region" description="Helical" evidence="5">
    <location>
        <begin position="180"/>
        <end position="203"/>
    </location>
</feature>
<dbReference type="Pfam" id="PF03699">
    <property type="entry name" value="UPF0182"/>
    <property type="match status" value="1"/>
</dbReference>
<evidence type="ECO:0000256" key="3">
    <source>
        <dbReference type="ARBA" id="ARBA00022989"/>
    </source>
</evidence>
<evidence type="ECO:0000256" key="1">
    <source>
        <dbReference type="ARBA" id="ARBA00022475"/>
    </source>
</evidence>
<feature type="compositionally biased region" description="Low complexity" evidence="6">
    <location>
        <begin position="924"/>
        <end position="959"/>
    </location>
</feature>
<dbReference type="Proteomes" id="UP000199012">
    <property type="component" value="Unassembled WGS sequence"/>
</dbReference>
<dbReference type="GO" id="GO:0005576">
    <property type="term" value="C:extracellular region"/>
    <property type="evidence" value="ECO:0007669"/>
    <property type="project" value="TreeGrafter"/>
</dbReference>
<feature type="compositionally biased region" description="Gly residues" evidence="6">
    <location>
        <begin position="902"/>
        <end position="913"/>
    </location>
</feature>
<feature type="region of interest" description="Disordered" evidence="6">
    <location>
        <begin position="1012"/>
        <end position="1038"/>
    </location>
</feature>
<feature type="transmembrane region" description="Helical" evidence="5">
    <location>
        <begin position="124"/>
        <end position="141"/>
    </location>
</feature>
<dbReference type="RefSeq" id="WP_090034106.1">
    <property type="nucleotide sequence ID" value="NZ_BONM01000034.1"/>
</dbReference>
<accession>A0A1I1A485</accession>
<feature type="region of interest" description="Disordered" evidence="6">
    <location>
        <begin position="900"/>
        <end position="959"/>
    </location>
</feature>
<evidence type="ECO:0000256" key="4">
    <source>
        <dbReference type="ARBA" id="ARBA00023136"/>
    </source>
</evidence>
<keyword evidence="8" id="KW-1185">Reference proteome</keyword>
<protein>
    <recommendedName>
        <fullName evidence="5">UPF0182 protein SAMN05421867_11479</fullName>
    </recommendedName>
</protein>
<feature type="region of interest" description="Disordered" evidence="6">
    <location>
        <begin position="1"/>
        <end position="24"/>
    </location>
</feature>
<reference evidence="7 8" key="1">
    <citation type="submission" date="2016-10" db="EMBL/GenBank/DDBJ databases">
        <authorList>
            <person name="de Groot N.N."/>
        </authorList>
    </citation>
    <scope>NUCLEOTIDE SEQUENCE [LARGE SCALE GENOMIC DNA]</scope>
    <source>
        <strain evidence="7 8">CGMCC 4.6945</strain>
    </source>
</reference>
<dbReference type="InterPro" id="IPR005372">
    <property type="entry name" value="UPF0182"/>
</dbReference>
<dbReference type="OrthoDB" id="9763654at2"/>
<name>A0A1I1A485_9CELL</name>
<feature type="compositionally biased region" description="Pro residues" evidence="6">
    <location>
        <begin position="1"/>
        <end position="20"/>
    </location>
</feature>
<evidence type="ECO:0000313" key="8">
    <source>
        <dbReference type="Proteomes" id="UP000199012"/>
    </source>
</evidence>
<dbReference type="AlphaFoldDB" id="A0A1I1A485"/>
<proteinExistence type="inferred from homology"/>
<feature type="transmembrane region" description="Helical" evidence="5">
    <location>
        <begin position="269"/>
        <end position="291"/>
    </location>
</feature>
<keyword evidence="2 5" id="KW-0812">Transmembrane</keyword>
<comment type="subcellular location">
    <subcellularLocation>
        <location evidence="5">Cell membrane</location>
        <topology evidence="5">Multi-pass membrane protein</topology>
    </subcellularLocation>
</comment>
<feature type="transmembrane region" description="Helical" evidence="5">
    <location>
        <begin position="298"/>
        <end position="319"/>
    </location>
</feature>